<dbReference type="InterPro" id="IPR013216">
    <property type="entry name" value="Methyltransf_11"/>
</dbReference>
<evidence type="ECO:0000259" key="2">
    <source>
        <dbReference type="Pfam" id="PF08241"/>
    </source>
</evidence>
<dbReference type="Pfam" id="PF08241">
    <property type="entry name" value="Methyltransf_11"/>
    <property type="match status" value="1"/>
</dbReference>
<dbReference type="CDD" id="cd02440">
    <property type="entry name" value="AdoMet_MTases"/>
    <property type="match status" value="1"/>
</dbReference>
<dbReference type="EC" id="2.1.1.294" evidence="3"/>
<dbReference type="Gene3D" id="3.40.50.150">
    <property type="entry name" value="Vaccinia Virus protein VP39"/>
    <property type="match status" value="1"/>
</dbReference>
<evidence type="ECO:0000313" key="3">
    <source>
        <dbReference type="EMBL" id="MBB3102474.1"/>
    </source>
</evidence>
<evidence type="ECO:0000313" key="4">
    <source>
        <dbReference type="Proteomes" id="UP000549250"/>
    </source>
</evidence>
<dbReference type="EC" id="2.1.1.-" evidence="3"/>
<evidence type="ECO:0000256" key="1">
    <source>
        <dbReference type="SAM" id="Coils"/>
    </source>
</evidence>
<dbReference type="EC" id="2.7.1.181" evidence="3"/>
<keyword evidence="3" id="KW-0489">Methyltransferase</keyword>
<accession>A0A839T260</accession>
<proteinExistence type="predicted"/>
<gene>
    <name evidence="3" type="ORF">FHR87_000857</name>
</gene>
<name>A0A839T260_AZOMA</name>
<feature type="coiled-coil region" evidence="1">
    <location>
        <begin position="291"/>
        <end position="395"/>
    </location>
</feature>
<sequence>MTKHFYRAFEECLRGSRELIKERQTVYLPFIEPLKTLYTSCPTLDLGCGRGEWLEILQESGFEARGIDLDQGMLEACNALHLPAEQGEAVDTLRLLADESQALVSGFHIAEHMPFENLQQLVAEALRVLKPAGLLILESPNAENLLVGTNNFYLDPTHERPIPHLLLSFLTEHTGFARIKLLRLQEPPELAKAKRITLMDVLARVSPDYAIVAQKEAPAKQMALFDQPFDKECGLSLDTLANRYDNDLQRELQGLKETTSETETVLYRQLEQVQAQTKQLQEMADNTDVILNQFRLQLENTGSRIEKAESRDREIEAALRGSIARTIQAEIKQAAAESANETLRQQTQQATEELIPLRAQTHQFELQLQQSRQQLNEAQQRAHHWQLQANAYETQAKNLLDSTSWRITKPLRLVITSLRRVKGWSSQITRRLLRPLLTRIIRRIMARPELKRQLLNRLRQHPILFQHLKLFALNRGLLGPVPIQASSPQGMENDPIEDLSLLTSRARRIHTQLKKTIQDKDAP</sequence>
<organism evidence="3 4">
    <name type="scientific">Azomonas macrocytogenes</name>
    <name type="common">Azotobacter macrocytogenes</name>
    <dbReference type="NCBI Taxonomy" id="69962"/>
    <lineage>
        <taxon>Bacteria</taxon>
        <taxon>Pseudomonadati</taxon>
        <taxon>Pseudomonadota</taxon>
        <taxon>Gammaproteobacteria</taxon>
        <taxon>Pseudomonadales</taxon>
        <taxon>Pseudomonadaceae</taxon>
        <taxon>Azomonas</taxon>
    </lineage>
</organism>
<dbReference type="AlphaFoldDB" id="A0A839T260"/>
<keyword evidence="4" id="KW-1185">Reference proteome</keyword>
<dbReference type="Proteomes" id="UP000549250">
    <property type="component" value="Unassembled WGS sequence"/>
</dbReference>
<feature type="domain" description="Methyltransferase type 11" evidence="2">
    <location>
        <begin position="44"/>
        <end position="137"/>
    </location>
</feature>
<dbReference type="GO" id="GO:0032259">
    <property type="term" value="P:methylation"/>
    <property type="evidence" value="ECO:0007669"/>
    <property type="project" value="UniProtKB-KW"/>
</dbReference>
<comment type="caution">
    <text evidence="3">The sequence shown here is derived from an EMBL/GenBank/DDBJ whole genome shotgun (WGS) entry which is preliminary data.</text>
</comment>
<keyword evidence="1" id="KW-0175">Coiled coil</keyword>
<protein>
    <submittedName>
        <fullName evidence="3">O-antigen chain-terminating methyltransferase</fullName>
        <ecNumber evidence="3">2.1.1.-</ecNumber>
        <ecNumber evidence="3">2.1.1.294</ecNumber>
        <ecNumber evidence="3">2.7.1.181</ecNumber>
    </submittedName>
</protein>
<dbReference type="InterPro" id="IPR029063">
    <property type="entry name" value="SAM-dependent_MTases_sf"/>
</dbReference>
<dbReference type="RefSeq" id="WP_183165472.1">
    <property type="nucleotide sequence ID" value="NZ_JACHXI010000003.1"/>
</dbReference>
<dbReference type="SUPFAM" id="SSF53335">
    <property type="entry name" value="S-adenosyl-L-methionine-dependent methyltransferases"/>
    <property type="match status" value="1"/>
</dbReference>
<reference evidence="3 4" key="1">
    <citation type="submission" date="2020-08" db="EMBL/GenBank/DDBJ databases">
        <title>Genomic Encyclopedia of Type Strains, Phase III (KMG-III): the genomes of soil and plant-associated and newly described type strains.</title>
        <authorList>
            <person name="Whitman W."/>
        </authorList>
    </citation>
    <scope>NUCLEOTIDE SEQUENCE [LARGE SCALE GENOMIC DNA]</scope>
    <source>
        <strain evidence="3 4">CECT 4462</strain>
    </source>
</reference>
<keyword evidence="3" id="KW-0808">Transferase</keyword>
<dbReference type="EMBL" id="JACHXI010000003">
    <property type="protein sequence ID" value="MBB3102474.1"/>
    <property type="molecule type" value="Genomic_DNA"/>
</dbReference>
<dbReference type="GO" id="GO:0008757">
    <property type="term" value="F:S-adenosylmethionine-dependent methyltransferase activity"/>
    <property type="evidence" value="ECO:0007669"/>
    <property type="project" value="InterPro"/>
</dbReference>